<proteinExistence type="predicted"/>
<dbReference type="AlphaFoldDB" id="A0A165GUV7"/>
<protein>
    <submittedName>
        <fullName evidence="1">Uncharacterized protein</fullName>
    </submittedName>
</protein>
<keyword evidence="2" id="KW-1185">Reference proteome</keyword>
<dbReference type="InParanoid" id="A0A165GUV7"/>
<accession>A0A165GUV7</accession>
<sequence>MDSKGEEGTAATHQALQRRCHWVPPHCLLHHRLTVRETFAICQRREPVSSDDAVELCLCFSLH</sequence>
<evidence type="ECO:0000313" key="1">
    <source>
        <dbReference type="EMBL" id="KZT58510.1"/>
    </source>
</evidence>
<dbReference type="EMBL" id="KV423950">
    <property type="protein sequence ID" value="KZT58510.1"/>
    <property type="molecule type" value="Genomic_DNA"/>
</dbReference>
<reference evidence="1 2" key="1">
    <citation type="journal article" date="2016" name="Mol. Biol. Evol.">
        <title>Comparative Genomics of Early-Diverging Mushroom-Forming Fungi Provides Insights into the Origins of Lignocellulose Decay Capabilities.</title>
        <authorList>
            <person name="Nagy L.G."/>
            <person name="Riley R."/>
            <person name="Tritt A."/>
            <person name="Adam C."/>
            <person name="Daum C."/>
            <person name="Floudas D."/>
            <person name="Sun H."/>
            <person name="Yadav J.S."/>
            <person name="Pangilinan J."/>
            <person name="Larsson K.H."/>
            <person name="Matsuura K."/>
            <person name="Barry K."/>
            <person name="Labutti K."/>
            <person name="Kuo R."/>
            <person name="Ohm R.A."/>
            <person name="Bhattacharya S.S."/>
            <person name="Shirouzu T."/>
            <person name="Yoshinaga Y."/>
            <person name="Martin F.M."/>
            <person name="Grigoriev I.V."/>
            <person name="Hibbett D.S."/>
        </authorList>
    </citation>
    <scope>NUCLEOTIDE SEQUENCE [LARGE SCALE GENOMIC DNA]</scope>
    <source>
        <strain evidence="1 2">HHB12733</strain>
    </source>
</reference>
<organism evidence="1 2">
    <name type="scientific">Calocera cornea HHB12733</name>
    <dbReference type="NCBI Taxonomy" id="1353952"/>
    <lineage>
        <taxon>Eukaryota</taxon>
        <taxon>Fungi</taxon>
        <taxon>Dikarya</taxon>
        <taxon>Basidiomycota</taxon>
        <taxon>Agaricomycotina</taxon>
        <taxon>Dacrymycetes</taxon>
        <taxon>Dacrymycetales</taxon>
        <taxon>Dacrymycetaceae</taxon>
        <taxon>Calocera</taxon>
    </lineage>
</organism>
<gene>
    <name evidence="1" type="ORF">CALCODRAFT_235754</name>
</gene>
<name>A0A165GUV7_9BASI</name>
<dbReference type="Proteomes" id="UP000076842">
    <property type="component" value="Unassembled WGS sequence"/>
</dbReference>
<evidence type="ECO:0000313" key="2">
    <source>
        <dbReference type="Proteomes" id="UP000076842"/>
    </source>
</evidence>